<sequence length="121" mass="13399">MTDLPAAPPAVQRLIDLIGEEKILAFIEHFAGQRIYVPRSISEQAEITTIVGAEAALALATEYGGGYLTVPVAREWRVLVYKSQNLSYRYIAKRAGTSEGNVWRILDKNDATQSQLDLFST</sequence>
<comment type="caution">
    <text evidence="1">The sequence shown here is derived from an EMBL/GenBank/DDBJ whole genome shotgun (WGS) entry which is preliminary data.</text>
</comment>
<dbReference type="InterPro" id="IPR009057">
    <property type="entry name" value="Homeodomain-like_sf"/>
</dbReference>
<keyword evidence="2" id="KW-1185">Reference proteome</keyword>
<organism evidence="1 2">
    <name type="scientific">Microvirga terricola</name>
    <dbReference type="NCBI Taxonomy" id="2719797"/>
    <lineage>
        <taxon>Bacteria</taxon>
        <taxon>Pseudomonadati</taxon>
        <taxon>Pseudomonadota</taxon>
        <taxon>Alphaproteobacteria</taxon>
        <taxon>Hyphomicrobiales</taxon>
        <taxon>Methylobacteriaceae</taxon>
        <taxon>Microvirga</taxon>
    </lineage>
</organism>
<dbReference type="RefSeq" id="WP_167671290.1">
    <property type="nucleotide sequence ID" value="NZ_JAATJS010000001.1"/>
</dbReference>
<evidence type="ECO:0000313" key="1">
    <source>
        <dbReference type="EMBL" id="NIX75404.1"/>
    </source>
</evidence>
<reference evidence="1 2" key="1">
    <citation type="submission" date="2020-03" db="EMBL/GenBank/DDBJ databases">
        <title>The genome sequence of Microvirga sp. c23x22.</title>
        <authorList>
            <person name="Zhang X."/>
        </authorList>
    </citation>
    <scope>NUCLEOTIDE SEQUENCE [LARGE SCALE GENOMIC DNA]</scope>
    <source>
        <strain evidence="2">c23x22</strain>
    </source>
</reference>
<gene>
    <name evidence="1" type="ORF">HB375_02100</name>
</gene>
<proteinExistence type="predicted"/>
<dbReference type="Proteomes" id="UP000707352">
    <property type="component" value="Unassembled WGS sequence"/>
</dbReference>
<accession>A0ABX0V6G5</accession>
<name>A0ABX0V6G5_9HYPH</name>
<evidence type="ECO:0000313" key="2">
    <source>
        <dbReference type="Proteomes" id="UP000707352"/>
    </source>
</evidence>
<dbReference type="SUPFAM" id="SSF46689">
    <property type="entry name" value="Homeodomain-like"/>
    <property type="match status" value="1"/>
</dbReference>
<evidence type="ECO:0008006" key="3">
    <source>
        <dbReference type="Google" id="ProtNLM"/>
    </source>
</evidence>
<dbReference type="EMBL" id="JAATJS010000001">
    <property type="protein sequence ID" value="NIX75404.1"/>
    <property type="molecule type" value="Genomic_DNA"/>
</dbReference>
<protein>
    <recommendedName>
        <fullName evidence="3">Mor transcription activator domain-containing protein</fullName>
    </recommendedName>
</protein>